<feature type="compositionally biased region" description="Polar residues" evidence="1">
    <location>
        <begin position="185"/>
        <end position="228"/>
    </location>
</feature>
<name>A0ABM3DNI7_SALSA</name>
<evidence type="ECO:0000313" key="2">
    <source>
        <dbReference type="Proteomes" id="UP001652741"/>
    </source>
</evidence>
<reference evidence="3" key="1">
    <citation type="submission" date="2025-08" db="UniProtKB">
        <authorList>
            <consortium name="RefSeq"/>
        </authorList>
    </citation>
    <scope>IDENTIFICATION</scope>
</reference>
<dbReference type="PANTHER" id="PTHR14694:SF1">
    <property type="entry name" value="CALCIUM-RESPONSIVE TRANSCRIPTION FACTOR"/>
    <property type="match status" value="1"/>
</dbReference>
<dbReference type="InterPro" id="IPR029309">
    <property type="entry name" value="CaRF"/>
</dbReference>
<feature type="region of interest" description="Disordered" evidence="1">
    <location>
        <begin position="1"/>
        <end position="56"/>
    </location>
</feature>
<keyword evidence="2" id="KW-1185">Reference proteome</keyword>
<dbReference type="RefSeq" id="XP_045560368.1">
    <property type="nucleotide sequence ID" value="XM_045704412.1"/>
</dbReference>
<feature type="region of interest" description="Disordered" evidence="1">
    <location>
        <begin position="185"/>
        <end position="274"/>
    </location>
</feature>
<dbReference type="PANTHER" id="PTHR14694">
    <property type="entry name" value="CALCIUM-RESPONSIVE TRANSCRIPTION FACTOR"/>
    <property type="match status" value="1"/>
</dbReference>
<accession>A0ABM3DNI7</accession>
<evidence type="ECO:0000256" key="1">
    <source>
        <dbReference type="SAM" id="MobiDB-lite"/>
    </source>
</evidence>
<dbReference type="GeneID" id="106582553"/>
<sequence length="1135" mass="123068">MEEQERAMEEDALDSKPPLTTEEDEPKHTDLHGSHITETQQEPSEPEENETKPQSSELLVINSIAPPDSWEPAHTDIEPEQLTETEMLILSQTENRTAIQTQDQTQTLSQTEEFIILDQNGQPIQCERVVILTGQSDNGEMYVIPSNQVLLPRGQLLDIIDLTGSCGGKTADEEELHTITLTAVTDDSGGSTTAVTDDSGGSTSAVTDDSGGSTSAVTDDSGGSTTAVTDDSGGSTSAVTDGSGGSTSVTSAVTDGSGGSTTAVTDDSSGSTTVTSAAANTSAQSSQDCFASLLKPLPSNAPIWALRLHNAEKIGDSARGYCNTEAELETILLLHKQQTNSVFGTRQSPSPAKPASRLMWKSQYVPYDGVPFVNAGSRAIVMECQYGPRRKGLQPKKTAEQNVNQNIDYKATCPARIYIKKVCKFPQHRVPTDPNVDKRVVRQEQEKAFFNLRKTLRDVGGVLRYYMQLPTQKAHLYHDMEALLLPPPPDLLFLPMEEEVKQEEEEEVKQEEEEEQDDDDGGIMPSRLNPRVAEKIRELVEQGYHQVYQVRKQLRRFVEREMFKSEEVPERHNLCFFPTVNDIKNHIHEAQKTCQQAGVTARCNTVTADVTQVTRMTFQQAGVTADVTQVTRMTFQQAGVTADVTQVTRMTFQQAGVTADVTQVTRMTFQQAGVTADVTQVTRMTFQQAGVTADVTQVTRMTFQQAGVTADVTQVTRMTCQQAGVTADVTQVTRMTFQQDGVTADVTQVTRMTFQQAGVTADVTQVTRMTFQQAGVTADVTQVTRMTFQQAGVTADVTQVTRMTFQQAGVTADVTQVTRMTFQQAGVTADVTQVTRMTFQQAGVTADVTQVTRMTFQQAGVTADVTQVTRMTFQQAGVTADVTQVTRMTFQQAGVTADVTQVTRMTFQQAGVTADVTQVTRMTFQQAGVTADVTQVTRMTFQQAGVTADVTQWTEMDPMTETVTLTLTPAPAEGGFQRVGVLEGSDTLSPDAVQLFSSLTSLQPKIFAQLQGIQLQPSLCSFDGGPSTVSTDFLDLPSPSSPQPLLVSPTQFLQSSPSLAEPSGVLGMGQVVMVSSLGDGQVVSVSSLGDESGGTHQILLEDGQTIPFQIMVPANIALNSPDEVKEEEDTVNSVD</sequence>
<organism evidence="2 3">
    <name type="scientific">Salmo salar</name>
    <name type="common">Atlantic salmon</name>
    <dbReference type="NCBI Taxonomy" id="8030"/>
    <lineage>
        <taxon>Eukaryota</taxon>
        <taxon>Metazoa</taxon>
        <taxon>Chordata</taxon>
        <taxon>Craniata</taxon>
        <taxon>Vertebrata</taxon>
        <taxon>Euteleostomi</taxon>
        <taxon>Actinopterygii</taxon>
        <taxon>Neopterygii</taxon>
        <taxon>Teleostei</taxon>
        <taxon>Protacanthopterygii</taxon>
        <taxon>Salmoniformes</taxon>
        <taxon>Salmonidae</taxon>
        <taxon>Salmoninae</taxon>
        <taxon>Salmo</taxon>
    </lineage>
</organism>
<evidence type="ECO:0000313" key="3">
    <source>
        <dbReference type="RefSeq" id="XP_045560368.1"/>
    </source>
</evidence>
<proteinExistence type="predicted"/>
<protein>
    <submittedName>
        <fullName evidence="3">LOW QUALITY PROTEIN: uncharacterized protein carf</fullName>
    </submittedName>
</protein>
<feature type="compositionally biased region" description="Acidic residues" evidence="1">
    <location>
        <begin position="502"/>
        <end position="521"/>
    </location>
</feature>
<gene>
    <name evidence="3" type="primary">carf</name>
</gene>
<dbReference type="Pfam" id="PF15299">
    <property type="entry name" value="ALS2CR8"/>
    <property type="match status" value="1"/>
</dbReference>
<feature type="compositionally biased region" description="Basic and acidic residues" evidence="1">
    <location>
        <begin position="25"/>
        <end position="35"/>
    </location>
</feature>
<dbReference type="Proteomes" id="UP001652741">
    <property type="component" value="Chromosome ssa21"/>
</dbReference>
<feature type="region of interest" description="Disordered" evidence="1">
    <location>
        <begin position="502"/>
        <end position="527"/>
    </location>
</feature>
<feature type="compositionally biased region" description="Low complexity" evidence="1">
    <location>
        <begin position="229"/>
        <end position="274"/>
    </location>
</feature>